<keyword evidence="1" id="KW-1133">Transmembrane helix</keyword>
<proteinExistence type="predicted"/>
<gene>
    <name evidence="2" type="ORF">D9758_015389</name>
</gene>
<organism evidence="2 3">
    <name type="scientific">Tetrapyrgos nigripes</name>
    <dbReference type="NCBI Taxonomy" id="182062"/>
    <lineage>
        <taxon>Eukaryota</taxon>
        <taxon>Fungi</taxon>
        <taxon>Dikarya</taxon>
        <taxon>Basidiomycota</taxon>
        <taxon>Agaricomycotina</taxon>
        <taxon>Agaricomycetes</taxon>
        <taxon>Agaricomycetidae</taxon>
        <taxon>Agaricales</taxon>
        <taxon>Marasmiineae</taxon>
        <taxon>Marasmiaceae</taxon>
        <taxon>Tetrapyrgos</taxon>
    </lineage>
</organism>
<keyword evidence="1" id="KW-0472">Membrane</keyword>
<name>A0A8H5CBK0_9AGAR</name>
<keyword evidence="1" id="KW-0812">Transmembrane</keyword>
<comment type="caution">
    <text evidence="2">The sequence shown here is derived from an EMBL/GenBank/DDBJ whole genome shotgun (WGS) entry which is preliminary data.</text>
</comment>
<evidence type="ECO:0000313" key="3">
    <source>
        <dbReference type="Proteomes" id="UP000559256"/>
    </source>
</evidence>
<evidence type="ECO:0000313" key="2">
    <source>
        <dbReference type="EMBL" id="KAF5338101.1"/>
    </source>
</evidence>
<feature type="transmembrane region" description="Helical" evidence="1">
    <location>
        <begin position="12"/>
        <end position="35"/>
    </location>
</feature>
<evidence type="ECO:0000256" key="1">
    <source>
        <dbReference type="SAM" id="Phobius"/>
    </source>
</evidence>
<protein>
    <submittedName>
        <fullName evidence="2">Uncharacterized protein</fullName>
    </submittedName>
</protein>
<dbReference type="AlphaFoldDB" id="A0A8H5CBK0"/>
<keyword evidence="3" id="KW-1185">Reference proteome</keyword>
<reference evidence="2 3" key="1">
    <citation type="journal article" date="2020" name="ISME J.">
        <title>Uncovering the hidden diversity of litter-decomposition mechanisms in mushroom-forming fungi.</title>
        <authorList>
            <person name="Floudas D."/>
            <person name="Bentzer J."/>
            <person name="Ahren D."/>
            <person name="Johansson T."/>
            <person name="Persson P."/>
            <person name="Tunlid A."/>
        </authorList>
    </citation>
    <scope>NUCLEOTIDE SEQUENCE [LARGE SCALE GENOMIC DNA]</scope>
    <source>
        <strain evidence="2 3">CBS 291.85</strain>
    </source>
</reference>
<accession>A0A8H5CBK0</accession>
<sequence length="115" mass="12565">MPFDGILTANETTTLIIVFCLLALGALAFVVLFSIHALTTKDDIFGDDAAAFEFEKARFIVADPRNEAAYTNVTVSAPHPMNVSNGAIDRVAATRWDRDADQRLVMMLKDSGFIV</sequence>
<dbReference type="Proteomes" id="UP000559256">
    <property type="component" value="Unassembled WGS sequence"/>
</dbReference>
<dbReference type="EMBL" id="JAACJM010000200">
    <property type="protein sequence ID" value="KAF5338101.1"/>
    <property type="molecule type" value="Genomic_DNA"/>
</dbReference>